<dbReference type="AlphaFoldDB" id="A0AAN8A0G4"/>
<name>A0AAN8A0G4_9PEZI</name>
<dbReference type="Proteomes" id="UP001310594">
    <property type="component" value="Unassembled WGS sequence"/>
</dbReference>
<feature type="region of interest" description="Disordered" evidence="1">
    <location>
        <begin position="287"/>
        <end position="318"/>
    </location>
</feature>
<proteinExistence type="predicted"/>
<organism evidence="2 3">
    <name type="scientific">Elasticomyces elasticus</name>
    <dbReference type="NCBI Taxonomy" id="574655"/>
    <lineage>
        <taxon>Eukaryota</taxon>
        <taxon>Fungi</taxon>
        <taxon>Dikarya</taxon>
        <taxon>Ascomycota</taxon>
        <taxon>Pezizomycotina</taxon>
        <taxon>Dothideomycetes</taxon>
        <taxon>Dothideomycetidae</taxon>
        <taxon>Mycosphaerellales</taxon>
        <taxon>Teratosphaeriaceae</taxon>
        <taxon>Elasticomyces</taxon>
    </lineage>
</organism>
<evidence type="ECO:0000256" key="1">
    <source>
        <dbReference type="SAM" id="MobiDB-lite"/>
    </source>
</evidence>
<comment type="caution">
    <text evidence="2">The sequence shown here is derived from an EMBL/GenBank/DDBJ whole genome shotgun (WGS) entry which is preliminary data.</text>
</comment>
<accession>A0AAN8A0G4</accession>
<reference evidence="2" key="1">
    <citation type="submission" date="2023-08" db="EMBL/GenBank/DDBJ databases">
        <title>Black Yeasts Isolated from many extreme environments.</title>
        <authorList>
            <person name="Coleine C."/>
            <person name="Stajich J.E."/>
            <person name="Selbmann L."/>
        </authorList>
    </citation>
    <scope>NUCLEOTIDE SEQUENCE</scope>
    <source>
        <strain evidence="2">CCFEE 5810</strain>
    </source>
</reference>
<dbReference type="EMBL" id="JAVRQU010000010">
    <property type="protein sequence ID" value="KAK5698129.1"/>
    <property type="molecule type" value="Genomic_DNA"/>
</dbReference>
<feature type="compositionally biased region" description="Polar residues" evidence="1">
    <location>
        <begin position="303"/>
        <end position="313"/>
    </location>
</feature>
<evidence type="ECO:0000313" key="2">
    <source>
        <dbReference type="EMBL" id="KAK5698129.1"/>
    </source>
</evidence>
<gene>
    <name evidence="2" type="ORF">LTR97_007089</name>
</gene>
<sequence>MYVLSQLAGVGKGSIDKAALNVATRREKVDRAREIRAILYILSHPDFPGELRNGIYEMLLRPDIDRRVITDGFERIEPANTIQNSVWSKVWTEPTNVKILRAFGGEIGREASRLYYLASTFVIYVPLTAAGISAACRWLEEVRRATNLPPDSLLKVRLMMGGCTWVRVPCVIPLVQLLFKSGLGCEVVEYNKMKAMRNTEQLQTLVVGMKSTDKLIIGVFEVLFYIAKRARAEGLSMSTLNDRVSWYVKQLLDHGPGRAATKQFERAEDGVGFLWREDRQGTERLVELPPPGLLLPPPSPTLRSVQVSPTSNAVGAPANPTSPAKLYLFSGNADTITSADVHRHWVSDEKEQAAYFDAQRHGFMFTFADFKWMVRCKTVGKTMPIRNGTTSEDYNNLGYLLHCNGYVEPVTVKTSIKPKPPPACEALIARSSAGPLESCEAAWIFAQYNGFNGSVADFTRLARGCTVELGTRSPWYGTLSAAAHPFAGILITKDGTKVPAMFRCSYRDGDTVSNRIANVIDVETVDARDTIARAYSEGLSVQATYTAKEAATWSYPRNYPGATPASVSMYYPAPSFHRVQPPRNYFPLRLAVQGTNHAPVANPPALPFNPTNHFYQSGSVHPSMLAFGGTTINHSGFQNTVAGDSFTNPVDMVDQAATGDDTGYFGTPPPGSVMEGLDFGTNGFLSESMVGDLDYDMDNFINYDGF</sequence>
<evidence type="ECO:0000313" key="3">
    <source>
        <dbReference type="Proteomes" id="UP001310594"/>
    </source>
</evidence>
<protein>
    <submittedName>
        <fullName evidence="2">Uncharacterized protein</fullName>
    </submittedName>
</protein>
<feature type="compositionally biased region" description="Pro residues" evidence="1">
    <location>
        <begin position="288"/>
        <end position="300"/>
    </location>
</feature>